<accession>A0A3Q1JWU2</accession>
<reference evidence="4" key="1">
    <citation type="submission" date="2021-04" db="EMBL/GenBank/DDBJ databases">
        <authorList>
            <consortium name="Wellcome Sanger Institute Data Sharing"/>
        </authorList>
    </citation>
    <scope>NUCLEOTIDE SEQUENCE [LARGE SCALE GENOMIC DNA]</scope>
</reference>
<dbReference type="GO" id="GO:0005739">
    <property type="term" value="C:mitochondrion"/>
    <property type="evidence" value="ECO:0007669"/>
    <property type="project" value="TreeGrafter"/>
</dbReference>
<dbReference type="InterPro" id="IPR009688">
    <property type="entry name" value="FAM210A/B-like_dom"/>
</dbReference>
<keyword evidence="2" id="KW-0812">Transmembrane</keyword>
<keyword evidence="2" id="KW-1133">Transmembrane helix</keyword>
<protein>
    <recommendedName>
        <fullName evidence="3">DUF1279 domain-containing protein</fullName>
    </recommendedName>
</protein>
<dbReference type="OMA" id="FLCRTER"/>
<evidence type="ECO:0000256" key="2">
    <source>
        <dbReference type="SAM" id="Phobius"/>
    </source>
</evidence>
<dbReference type="Proteomes" id="UP000265040">
    <property type="component" value="Chromosome 5"/>
</dbReference>
<organism evidence="4 5">
    <name type="scientific">Anabas testudineus</name>
    <name type="common">Climbing perch</name>
    <name type="synonym">Anthias testudineus</name>
    <dbReference type="NCBI Taxonomy" id="64144"/>
    <lineage>
        <taxon>Eukaryota</taxon>
        <taxon>Metazoa</taxon>
        <taxon>Chordata</taxon>
        <taxon>Craniata</taxon>
        <taxon>Vertebrata</taxon>
        <taxon>Euteleostomi</taxon>
        <taxon>Actinopterygii</taxon>
        <taxon>Neopterygii</taxon>
        <taxon>Teleostei</taxon>
        <taxon>Neoteleostei</taxon>
        <taxon>Acanthomorphata</taxon>
        <taxon>Anabantaria</taxon>
        <taxon>Anabantiformes</taxon>
        <taxon>Anabantoidei</taxon>
        <taxon>Anabantidae</taxon>
        <taxon>Anabas</taxon>
    </lineage>
</organism>
<evidence type="ECO:0000313" key="4">
    <source>
        <dbReference type="Ensembl" id="ENSATEP00000036428.1"/>
    </source>
</evidence>
<feature type="domain" description="DUF1279" evidence="3">
    <location>
        <begin position="205"/>
        <end position="292"/>
    </location>
</feature>
<dbReference type="OrthoDB" id="426386at2759"/>
<reference evidence="4" key="3">
    <citation type="submission" date="2025-09" db="UniProtKB">
        <authorList>
            <consortium name="Ensembl"/>
        </authorList>
    </citation>
    <scope>IDENTIFICATION</scope>
</reference>
<gene>
    <name evidence="4" type="primary">FAM210B</name>
</gene>
<dbReference type="PANTHER" id="PTHR21377:SF0">
    <property type="entry name" value="PROTEIN FAM210B, MITOCHONDRIAL"/>
    <property type="match status" value="1"/>
</dbReference>
<dbReference type="Ensembl" id="ENSATET00000036948.3">
    <property type="protein sequence ID" value="ENSATEP00000036428.1"/>
    <property type="gene ID" value="ENSATEG00000025029.3"/>
</dbReference>
<feature type="transmembrane region" description="Helical" evidence="2">
    <location>
        <begin position="269"/>
        <end position="294"/>
    </location>
</feature>
<dbReference type="InParanoid" id="A0A3Q1JWU2"/>
<dbReference type="AlphaFoldDB" id="A0A3Q1JWU2"/>
<dbReference type="GeneID" id="113154826"/>
<dbReference type="InterPro" id="IPR045866">
    <property type="entry name" value="FAM210A/B-like"/>
</dbReference>
<feature type="compositionally biased region" description="Basic and acidic residues" evidence="1">
    <location>
        <begin position="164"/>
        <end position="181"/>
    </location>
</feature>
<evidence type="ECO:0000313" key="5">
    <source>
        <dbReference type="Proteomes" id="UP000265040"/>
    </source>
</evidence>
<dbReference type="Pfam" id="PF06916">
    <property type="entry name" value="FAM210A-B_dom"/>
    <property type="match status" value="1"/>
</dbReference>
<sequence>MFLCRTGRPSAAALVFKSPGSFLVQVTANKQKDLTLSLRTGHTPQRNRFVCASVGGVDSALVHLGKQPLDPHPAQKWDSSSGFVIAECRHLDLVDTVAQNLSNNVRTESGGLDIIRQPPVCAKRRHISRGGPAGTVWFAGNWGVSSCSAGTMQIRASSTAAGTKKSEEHLTDSTKGDEQNLKEASAAEKAPVEPEPEGGKPNKTQQLKKVFKEYGAVGVSFHIGISLISLGMFYLLVSSGIDMTAVLCKLGFSEAVVSSKMAAGTSTFVLAYAIHKLFAPVRISITLVSVPLIVRHFRKTGLFKPPTPTP</sequence>
<dbReference type="GeneTree" id="ENSGT00940000156134"/>
<keyword evidence="2" id="KW-0472">Membrane</keyword>
<name>A0A3Q1JWU2_ANATE</name>
<proteinExistence type="predicted"/>
<dbReference type="RefSeq" id="XP_026205000.1">
    <property type="nucleotide sequence ID" value="XM_026349215.1"/>
</dbReference>
<evidence type="ECO:0000259" key="3">
    <source>
        <dbReference type="Pfam" id="PF06916"/>
    </source>
</evidence>
<dbReference type="PANTHER" id="PTHR21377">
    <property type="entry name" value="PROTEIN FAM210B, MITOCHONDRIAL"/>
    <property type="match status" value="1"/>
</dbReference>
<evidence type="ECO:0000256" key="1">
    <source>
        <dbReference type="SAM" id="MobiDB-lite"/>
    </source>
</evidence>
<keyword evidence="5" id="KW-1185">Reference proteome</keyword>
<reference evidence="4" key="2">
    <citation type="submission" date="2025-08" db="UniProtKB">
        <authorList>
            <consortium name="Ensembl"/>
        </authorList>
    </citation>
    <scope>IDENTIFICATION</scope>
</reference>
<feature type="transmembrane region" description="Helical" evidence="2">
    <location>
        <begin position="214"/>
        <end position="237"/>
    </location>
</feature>
<feature type="region of interest" description="Disordered" evidence="1">
    <location>
        <begin position="158"/>
        <end position="204"/>
    </location>
</feature>
<dbReference type="STRING" id="64144.ENSATEP00000036428"/>